<evidence type="ECO:0000313" key="10">
    <source>
        <dbReference type="Proteomes" id="UP001575181"/>
    </source>
</evidence>
<evidence type="ECO:0000256" key="1">
    <source>
        <dbReference type="ARBA" id="ARBA00022490"/>
    </source>
</evidence>
<keyword evidence="1 6" id="KW-0963">Cytoplasm</keyword>
<dbReference type="SUPFAM" id="SSF50249">
    <property type="entry name" value="Nucleic acid-binding proteins"/>
    <property type="match status" value="1"/>
</dbReference>
<keyword evidence="4 6" id="KW-0233">DNA recombination</keyword>
<keyword evidence="10" id="KW-1185">Reference proteome</keyword>
<keyword evidence="3 6" id="KW-0238">DNA-binding</keyword>
<dbReference type="InterPro" id="IPR000085">
    <property type="entry name" value="RuvA"/>
</dbReference>
<dbReference type="InterPro" id="IPR011114">
    <property type="entry name" value="RuvA_C"/>
</dbReference>
<dbReference type="Pfam" id="PF01330">
    <property type="entry name" value="RuvA_N"/>
    <property type="match status" value="1"/>
</dbReference>
<dbReference type="InterPro" id="IPR003583">
    <property type="entry name" value="Hlx-hairpin-Hlx_DNA-bd_motif"/>
</dbReference>
<dbReference type="GO" id="GO:0016787">
    <property type="term" value="F:hydrolase activity"/>
    <property type="evidence" value="ECO:0007669"/>
    <property type="project" value="UniProtKB-KW"/>
</dbReference>
<evidence type="ECO:0000256" key="4">
    <source>
        <dbReference type="ARBA" id="ARBA00023172"/>
    </source>
</evidence>
<comment type="subunit">
    <text evidence="6">Homotetramer. Forms an RuvA(8)-RuvB(12)-Holliday junction (HJ) complex. HJ DNA is sandwiched between 2 RuvA tetramers; dsDNA enters through RuvA and exits via RuvB. An RuvB hexamer assembles on each DNA strand where it exits the tetramer. Each RuvB hexamer is contacted by two RuvA subunits (via domain III) on 2 adjacent RuvB subunits; this complex drives branch migration. In the full resolvosome a probable DNA-RuvA(4)-RuvB(12)-RuvC(2) complex forms which resolves the HJ.</text>
</comment>
<evidence type="ECO:0000313" key="9">
    <source>
        <dbReference type="EMBL" id="MFA9459835.1"/>
    </source>
</evidence>
<dbReference type="Gene3D" id="2.40.50.140">
    <property type="entry name" value="Nucleic acid-binding proteins"/>
    <property type="match status" value="1"/>
</dbReference>
<name>A0ABV4TR76_9GAMM</name>
<comment type="caution">
    <text evidence="6">Lacks conserved residue(s) required for the propagation of feature annotation.</text>
</comment>
<dbReference type="HAMAP" id="MF_00031">
    <property type="entry name" value="DNA_HJ_migration_RuvA"/>
    <property type="match status" value="1"/>
</dbReference>
<keyword evidence="5 6" id="KW-0234">DNA repair</keyword>
<feature type="domain" description="Helix-hairpin-helix DNA-binding motif class 1" evidence="8">
    <location>
        <begin position="108"/>
        <end position="127"/>
    </location>
</feature>
<feature type="domain" description="Helix-hairpin-helix DNA-binding motif class 1" evidence="8">
    <location>
        <begin position="73"/>
        <end position="92"/>
    </location>
</feature>
<keyword evidence="9" id="KW-0378">Hydrolase</keyword>
<reference evidence="9 10" key="1">
    <citation type="submission" date="2024-08" db="EMBL/GenBank/DDBJ databases">
        <title>Whole-genome sequencing of halo(alkali)philic microorganisms from hypersaline lakes.</title>
        <authorList>
            <person name="Sorokin D.Y."/>
            <person name="Merkel A.Y."/>
            <person name="Messina E."/>
            <person name="Yakimov M."/>
        </authorList>
    </citation>
    <scope>NUCLEOTIDE SEQUENCE [LARGE SCALE GENOMIC DNA]</scope>
    <source>
        <strain evidence="9 10">Cl-TMA</strain>
    </source>
</reference>
<dbReference type="Gene3D" id="1.10.150.20">
    <property type="entry name" value="5' to 3' exonuclease, C-terminal subdomain"/>
    <property type="match status" value="1"/>
</dbReference>
<accession>A0ABV4TR76</accession>
<evidence type="ECO:0000256" key="3">
    <source>
        <dbReference type="ARBA" id="ARBA00023125"/>
    </source>
</evidence>
<dbReference type="InterPro" id="IPR010994">
    <property type="entry name" value="RuvA_2-like"/>
</dbReference>
<comment type="subcellular location">
    <subcellularLocation>
        <location evidence="6">Cytoplasm</location>
    </subcellularLocation>
</comment>
<organism evidence="9 10">
    <name type="scientific">Thiohalorhabdus methylotrophus</name>
    <dbReference type="NCBI Taxonomy" id="3242694"/>
    <lineage>
        <taxon>Bacteria</taxon>
        <taxon>Pseudomonadati</taxon>
        <taxon>Pseudomonadota</taxon>
        <taxon>Gammaproteobacteria</taxon>
        <taxon>Thiohalorhabdales</taxon>
        <taxon>Thiohalorhabdaceae</taxon>
        <taxon>Thiohalorhabdus</taxon>
    </lineage>
</organism>
<sequence length="200" mass="21274">MIGRLRGPILEKEPPTLIVEAGGVGYTVDAPLSTVYHLPAVGEEVNLRIHTVVREDAIQLYGFLTAEEQRLFVALLRVTGVGAKLALQVLSGLPPAELWRCIQEEDLKRMSSVPGIGKKTAQRLVMELRDTLSAPGDFAPPGAAVEGGSTPAGGPRQEAVAALQELGYSGEKAEQAVAGVAEEGLTVEELLKRSLQNMAR</sequence>
<feature type="region of interest" description="Domain III" evidence="6">
    <location>
        <begin position="157"/>
        <end position="200"/>
    </location>
</feature>
<dbReference type="SMART" id="SM00278">
    <property type="entry name" value="HhH1"/>
    <property type="match status" value="2"/>
</dbReference>
<dbReference type="Proteomes" id="UP001575181">
    <property type="component" value="Unassembled WGS sequence"/>
</dbReference>
<comment type="function">
    <text evidence="6">The RuvA-RuvB-RuvC complex processes Holliday junction (HJ) DNA during genetic recombination and DNA repair, while the RuvA-RuvB complex plays an important role in the rescue of blocked DNA replication forks via replication fork reversal (RFR). RuvA specifically binds to HJ cruciform DNA, conferring on it an open structure. The RuvB hexamer acts as an ATP-dependent pump, pulling dsDNA into and through the RuvAB complex. HJ branch migration allows RuvC to scan DNA until it finds its consensus sequence, where it cleaves and resolves the cruciform DNA.</text>
</comment>
<dbReference type="SUPFAM" id="SSF47781">
    <property type="entry name" value="RuvA domain 2-like"/>
    <property type="match status" value="1"/>
</dbReference>
<evidence type="ECO:0000259" key="8">
    <source>
        <dbReference type="SMART" id="SM00278"/>
    </source>
</evidence>
<dbReference type="NCBIfam" id="TIGR00084">
    <property type="entry name" value="ruvA"/>
    <property type="match status" value="1"/>
</dbReference>
<dbReference type="CDD" id="cd14332">
    <property type="entry name" value="UBA_RuvA_C"/>
    <property type="match status" value="1"/>
</dbReference>
<comment type="caution">
    <text evidence="9">The sequence shown here is derived from an EMBL/GenBank/DDBJ whole genome shotgun (WGS) entry which is preliminary data.</text>
</comment>
<evidence type="ECO:0000256" key="7">
    <source>
        <dbReference type="SAM" id="MobiDB-lite"/>
    </source>
</evidence>
<dbReference type="InterPro" id="IPR036267">
    <property type="entry name" value="RuvA_C_sf"/>
</dbReference>
<comment type="similarity">
    <text evidence="6">Belongs to the RuvA family.</text>
</comment>
<comment type="domain">
    <text evidence="6">Has three domains with a flexible linker between the domains II and III and assumes an 'L' shape. Domain III is highly mobile and contacts RuvB.</text>
</comment>
<evidence type="ECO:0000256" key="6">
    <source>
        <dbReference type="HAMAP-Rule" id="MF_00031"/>
    </source>
</evidence>
<evidence type="ECO:0000256" key="2">
    <source>
        <dbReference type="ARBA" id="ARBA00022763"/>
    </source>
</evidence>
<feature type="region of interest" description="Disordered" evidence="7">
    <location>
        <begin position="136"/>
        <end position="155"/>
    </location>
</feature>
<dbReference type="Gene3D" id="1.10.8.10">
    <property type="entry name" value="DNA helicase RuvA subunit, C-terminal domain"/>
    <property type="match status" value="1"/>
</dbReference>
<dbReference type="EMBL" id="JBGUAW010000002">
    <property type="protein sequence ID" value="MFA9459835.1"/>
    <property type="molecule type" value="Genomic_DNA"/>
</dbReference>
<evidence type="ECO:0000256" key="5">
    <source>
        <dbReference type="ARBA" id="ARBA00023204"/>
    </source>
</evidence>
<keyword evidence="2 6" id="KW-0227">DNA damage</keyword>
<gene>
    <name evidence="6 9" type="primary">ruvA</name>
    <name evidence="9" type="ORF">ACERLL_03240</name>
</gene>
<dbReference type="Pfam" id="PF07499">
    <property type="entry name" value="RuvA_C"/>
    <property type="match status" value="1"/>
</dbReference>
<dbReference type="Pfam" id="PF14520">
    <property type="entry name" value="HHH_5"/>
    <property type="match status" value="1"/>
</dbReference>
<feature type="region of interest" description="Domain I" evidence="6">
    <location>
        <begin position="1"/>
        <end position="64"/>
    </location>
</feature>
<dbReference type="RefSeq" id="WP_373654620.1">
    <property type="nucleotide sequence ID" value="NZ_JBGUAW010000002.1"/>
</dbReference>
<dbReference type="InterPro" id="IPR013849">
    <property type="entry name" value="DNA_helicase_Holl-junc_RuvA_I"/>
</dbReference>
<dbReference type="InterPro" id="IPR012340">
    <property type="entry name" value="NA-bd_OB-fold"/>
</dbReference>
<protein>
    <recommendedName>
        <fullName evidence="6">Holliday junction branch migration complex subunit RuvA</fullName>
    </recommendedName>
</protein>
<proteinExistence type="inferred from homology"/>
<dbReference type="GO" id="GO:0003678">
    <property type="term" value="F:DNA helicase activity"/>
    <property type="evidence" value="ECO:0007669"/>
    <property type="project" value="UniProtKB-EC"/>
</dbReference>
<dbReference type="SUPFAM" id="SSF46929">
    <property type="entry name" value="DNA helicase RuvA subunit, C-terminal domain"/>
    <property type="match status" value="1"/>
</dbReference>